<evidence type="ECO:0000313" key="3">
    <source>
        <dbReference type="Proteomes" id="UP000231501"/>
    </source>
</evidence>
<name>A0A2G9C9E3_9BURK</name>
<comment type="caution">
    <text evidence="2">The sequence shown here is derived from an EMBL/GenBank/DDBJ whole genome shotgun (WGS) entry which is preliminary data.</text>
</comment>
<feature type="compositionally biased region" description="Pro residues" evidence="1">
    <location>
        <begin position="1"/>
        <end position="10"/>
    </location>
</feature>
<reference evidence="2 3" key="1">
    <citation type="submission" date="2017-11" db="EMBL/GenBank/DDBJ databases">
        <title>Draft genome sequence of Mitsuaria sp. HWN-4.</title>
        <authorList>
            <person name="Gundlapally S.R."/>
        </authorList>
    </citation>
    <scope>NUCLEOTIDE SEQUENCE [LARGE SCALE GENOMIC DNA]</scope>
    <source>
        <strain evidence="2 3">HWN-4</strain>
    </source>
</reference>
<feature type="region of interest" description="Disordered" evidence="1">
    <location>
        <begin position="104"/>
        <end position="137"/>
    </location>
</feature>
<feature type="compositionally biased region" description="Basic and acidic residues" evidence="1">
    <location>
        <begin position="127"/>
        <end position="137"/>
    </location>
</feature>
<evidence type="ECO:0000313" key="2">
    <source>
        <dbReference type="EMBL" id="PIM52995.1"/>
    </source>
</evidence>
<protein>
    <submittedName>
        <fullName evidence="2">Uncharacterized protein</fullName>
    </submittedName>
</protein>
<proteinExistence type="predicted"/>
<feature type="region of interest" description="Disordered" evidence="1">
    <location>
        <begin position="1"/>
        <end position="31"/>
    </location>
</feature>
<organism evidence="2 3">
    <name type="scientific">Roseateles chitinivorans</name>
    <dbReference type="NCBI Taxonomy" id="2917965"/>
    <lineage>
        <taxon>Bacteria</taxon>
        <taxon>Pseudomonadati</taxon>
        <taxon>Pseudomonadota</taxon>
        <taxon>Betaproteobacteria</taxon>
        <taxon>Burkholderiales</taxon>
        <taxon>Sphaerotilaceae</taxon>
        <taxon>Roseateles</taxon>
    </lineage>
</organism>
<keyword evidence="3" id="KW-1185">Reference proteome</keyword>
<dbReference type="RefSeq" id="WP_099861803.1">
    <property type="nucleotide sequence ID" value="NZ_PEOG01000027.1"/>
</dbReference>
<evidence type="ECO:0000256" key="1">
    <source>
        <dbReference type="SAM" id="MobiDB-lite"/>
    </source>
</evidence>
<dbReference type="OrthoDB" id="9153806at2"/>
<dbReference type="Proteomes" id="UP000231501">
    <property type="component" value="Unassembled WGS sequence"/>
</dbReference>
<accession>A0A2G9C9E3</accession>
<dbReference type="AlphaFoldDB" id="A0A2G9C9E3"/>
<dbReference type="EMBL" id="PEOG01000027">
    <property type="protein sequence ID" value="PIM52995.1"/>
    <property type="molecule type" value="Genomic_DNA"/>
</dbReference>
<gene>
    <name evidence="2" type="ORF">CS062_11600</name>
</gene>
<sequence length="137" mass="14237">MSARPPLPPEHPADTSMGDASSERQALNEHPLSQQAFVCGEVSYRTGDGPLIAIRPGPVAVEINEIDVTIGWQDGDARLSAVMPRSEYARFIGSGAIKPVVVHRPDASGEGADEGASGGAAASTQPELDKAQGKTPH</sequence>